<feature type="region of interest" description="Disordered" evidence="1">
    <location>
        <begin position="1"/>
        <end position="79"/>
    </location>
</feature>
<evidence type="ECO:0000256" key="1">
    <source>
        <dbReference type="SAM" id="MobiDB-lite"/>
    </source>
</evidence>
<feature type="compositionally biased region" description="Basic and acidic residues" evidence="1">
    <location>
        <begin position="7"/>
        <end position="49"/>
    </location>
</feature>
<dbReference type="Proteomes" id="UP001153269">
    <property type="component" value="Unassembled WGS sequence"/>
</dbReference>
<proteinExistence type="predicted"/>
<gene>
    <name evidence="2" type="ORF">PLEPLA_LOCUS25289</name>
</gene>
<feature type="region of interest" description="Disordered" evidence="1">
    <location>
        <begin position="135"/>
        <end position="155"/>
    </location>
</feature>
<feature type="compositionally biased region" description="Polar residues" evidence="1">
    <location>
        <begin position="100"/>
        <end position="114"/>
    </location>
</feature>
<keyword evidence="3" id="KW-1185">Reference proteome</keyword>
<feature type="compositionally biased region" description="Basic residues" evidence="1">
    <location>
        <begin position="136"/>
        <end position="145"/>
    </location>
</feature>
<sequence>MLILETARGDRGGGAEGERKLERERERERVKKTERRTGEPTGEPNHDCRGPAVYTISDRKGNVGGAGGGGGGGEESAGRKGHIECERNLMAQRPAPLNMNKPSSAETWAKPNSAQRHHSSAGQEAPELLLASSDRLHHHQHHHHPSLAANSCSQSQLPIKKEEDNGLKKTQYHPAVIFCSPRLIFSKNTHAFLQERELQRVRGNGSPRERC</sequence>
<dbReference type="EMBL" id="CADEAL010002002">
    <property type="protein sequence ID" value="CAB1437271.1"/>
    <property type="molecule type" value="Genomic_DNA"/>
</dbReference>
<organism evidence="2 3">
    <name type="scientific">Pleuronectes platessa</name>
    <name type="common">European plaice</name>
    <dbReference type="NCBI Taxonomy" id="8262"/>
    <lineage>
        <taxon>Eukaryota</taxon>
        <taxon>Metazoa</taxon>
        <taxon>Chordata</taxon>
        <taxon>Craniata</taxon>
        <taxon>Vertebrata</taxon>
        <taxon>Euteleostomi</taxon>
        <taxon>Actinopterygii</taxon>
        <taxon>Neopterygii</taxon>
        <taxon>Teleostei</taxon>
        <taxon>Neoteleostei</taxon>
        <taxon>Acanthomorphata</taxon>
        <taxon>Carangaria</taxon>
        <taxon>Pleuronectiformes</taxon>
        <taxon>Pleuronectoidei</taxon>
        <taxon>Pleuronectidae</taxon>
        <taxon>Pleuronectes</taxon>
    </lineage>
</organism>
<accession>A0A9N7YTU2</accession>
<feature type="region of interest" description="Disordered" evidence="1">
    <location>
        <begin position="95"/>
        <end position="123"/>
    </location>
</feature>
<dbReference type="AlphaFoldDB" id="A0A9N7YTU2"/>
<evidence type="ECO:0000313" key="3">
    <source>
        <dbReference type="Proteomes" id="UP001153269"/>
    </source>
</evidence>
<name>A0A9N7YTU2_PLEPL</name>
<evidence type="ECO:0000313" key="2">
    <source>
        <dbReference type="EMBL" id="CAB1437271.1"/>
    </source>
</evidence>
<feature type="compositionally biased region" description="Gly residues" evidence="1">
    <location>
        <begin position="62"/>
        <end position="75"/>
    </location>
</feature>
<reference evidence="2" key="1">
    <citation type="submission" date="2020-03" db="EMBL/GenBank/DDBJ databases">
        <authorList>
            <person name="Weist P."/>
        </authorList>
    </citation>
    <scope>NUCLEOTIDE SEQUENCE</scope>
</reference>
<protein>
    <submittedName>
        <fullName evidence="2">Uncharacterized protein</fullName>
    </submittedName>
</protein>
<comment type="caution">
    <text evidence="2">The sequence shown here is derived from an EMBL/GenBank/DDBJ whole genome shotgun (WGS) entry which is preliminary data.</text>
</comment>